<dbReference type="AlphaFoldDB" id="A0A3B0L142"/>
<dbReference type="Proteomes" id="UP000268350">
    <property type="component" value="Unassembled WGS sequence"/>
</dbReference>
<reference evidence="2" key="1">
    <citation type="submission" date="2018-01" db="EMBL/GenBank/DDBJ databases">
        <authorList>
            <person name="Alioto T."/>
            <person name="Alioto T."/>
        </authorList>
    </citation>
    <scope>NUCLEOTIDE SEQUENCE [LARGE SCALE GENOMIC DNA]</scope>
</reference>
<protein>
    <submittedName>
        <fullName evidence="1">Uncharacterized protein</fullName>
    </submittedName>
</protein>
<sequence length="240" mass="26084">MFRTQTDLIFLTRVYVGTLLGGVSRCFFDHCESLPSRACQSTEICLSPVPCVLAATGLNYEVQSAYLSSAALPRSLLIPLLVPGLLSAEPIQPFARNRPPDTVIASMTDTRITLSGASGLCMPSLPSHGLGSDEVCRPQLTDAPVSSSPISVFGPSLTCANGLSSRLNAERIAAHTPRRFLWRIWNRSRALFALVDLVRIISATWPPSILLLAWLYRCRLSCNGLRSDHLASVPTSPKYT</sequence>
<evidence type="ECO:0000313" key="1">
    <source>
        <dbReference type="EMBL" id="SPP90118.1"/>
    </source>
</evidence>
<organism evidence="1 2">
    <name type="scientific">Drosophila guanche</name>
    <name type="common">Fruit fly</name>
    <dbReference type="NCBI Taxonomy" id="7266"/>
    <lineage>
        <taxon>Eukaryota</taxon>
        <taxon>Metazoa</taxon>
        <taxon>Ecdysozoa</taxon>
        <taxon>Arthropoda</taxon>
        <taxon>Hexapoda</taxon>
        <taxon>Insecta</taxon>
        <taxon>Pterygota</taxon>
        <taxon>Neoptera</taxon>
        <taxon>Endopterygota</taxon>
        <taxon>Diptera</taxon>
        <taxon>Brachycera</taxon>
        <taxon>Muscomorpha</taxon>
        <taxon>Ephydroidea</taxon>
        <taxon>Drosophilidae</taxon>
        <taxon>Drosophila</taxon>
        <taxon>Sophophora</taxon>
    </lineage>
</organism>
<evidence type="ECO:0000313" key="2">
    <source>
        <dbReference type="Proteomes" id="UP000268350"/>
    </source>
</evidence>
<name>A0A3B0L142_DROGU</name>
<dbReference type="OrthoDB" id="7873463at2759"/>
<dbReference type="EMBL" id="OUUW01000181">
    <property type="protein sequence ID" value="SPP90118.1"/>
    <property type="molecule type" value="Genomic_DNA"/>
</dbReference>
<accession>A0A3B0L142</accession>
<keyword evidence="2" id="KW-1185">Reference proteome</keyword>
<gene>
    <name evidence="1" type="ORF">DGUA_6G021204</name>
</gene>
<proteinExistence type="predicted"/>